<dbReference type="EMBL" id="MAYH01000048">
    <property type="protein sequence ID" value="OCA69132.1"/>
    <property type="molecule type" value="Genomic_DNA"/>
</dbReference>
<organism evidence="2 3">
    <name type="scientific">Chryseobacterium artocarpi</name>
    <dbReference type="NCBI Taxonomy" id="1414727"/>
    <lineage>
        <taxon>Bacteria</taxon>
        <taxon>Pseudomonadati</taxon>
        <taxon>Bacteroidota</taxon>
        <taxon>Flavobacteriia</taxon>
        <taxon>Flavobacteriales</taxon>
        <taxon>Weeksellaceae</taxon>
        <taxon>Chryseobacterium group</taxon>
        <taxon>Chryseobacterium</taxon>
    </lineage>
</organism>
<protein>
    <submittedName>
        <fullName evidence="2">Uncharacterized protein</fullName>
    </submittedName>
</protein>
<reference evidence="2 3" key="1">
    <citation type="submission" date="2016-07" db="EMBL/GenBank/DDBJ databases">
        <authorList>
            <person name="Jeong J.-J."/>
            <person name="Kim D.W."/>
            <person name="Sang M.K."/>
            <person name="Choi I.-G."/>
            <person name="Kim K.D."/>
        </authorList>
    </citation>
    <scope>NUCLEOTIDE SEQUENCE [LARGE SCALE GENOMIC DNA]</scope>
    <source>
        <strain evidence="2 3">UTM-3</strain>
    </source>
</reference>
<evidence type="ECO:0000256" key="1">
    <source>
        <dbReference type="SAM" id="Phobius"/>
    </source>
</evidence>
<proteinExistence type="predicted"/>
<comment type="caution">
    <text evidence="2">The sequence shown here is derived from an EMBL/GenBank/DDBJ whole genome shotgun (WGS) entry which is preliminary data.</text>
</comment>
<name>A0A1B8ZBY1_9FLAO</name>
<keyword evidence="1" id="KW-1133">Transmembrane helix</keyword>
<evidence type="ECO:0000313" key="3">
    <source>
        <dbReference type="Proteomes" id="UP000092651"/>
    </source>
</evidence>
<accession>A0A1B8ZBY1</accession>
<gene>
    <name evidence="2" type="ORF">BBI01_18165</name>
</gene>
<evidence type="ECO:0000313" key="2">
    <source>
        <dbReference type="EMBL" id="OCA69132.1"/>
    </source>
</evidence>
<feature type="transmembrane region" description="Helical" evidence="1">
    <location>
        <begin position="32"/>
        <end position="49"/>
    </location>
</feature>
<keyword evidence="1" id="KW-0812">Transmembrane</keyword>
<keyword evidence="3" id="KW-1185">Reference proteome</keyword>
<sequence length="65" mass="7547">MKRIIKFVVYGALAFYIFLFSFIGTTTDNNNARKISITLFVIVVGWNVFKSPIKRNLKKIFNKNS</sequence>
<dbReference type="Proteomes" id="UP000092651">
    <property type="component" value="Unassembled WGS sequence"/>
</dbReference>
<dbReference type="AlphaFoldDB" id="A0A1B8ZBY1"/>
<keyword evidence="1" id="KW-0472">Membrane</keyword>
<feature type="transmembrane region" description="Helical" evidence="1">
    <location>
        <begin position="7"/>
        <end position="26"/>
    </location>
</feature>